<dbReference type="PANTHER" id="PTHR47691">
    <property type="entry name" value="REGULATOR-RELATED"/>
    <property type="match status" value="1"/>
</dbReference>
<dbReference type="PANTHER" id="PTHR47691:SF3">
    <property type="entry name" value="HTH-TYPE TRANSCRIPTIONAL REGULATOR RV0890C-RELATED"/>
    <property type="match status" value="1"/>
</dbReference>
<dbReference type="GO" id="GO:0003677">
    <property type="term" value="F:DNA binding"/>
    <property type="evidence" value="ECO:0007669"/>
    <property type="project" value="InterPro"/>
</dbReference>
<organism evidence="3 4">
    <name type="scientific">Nocardia terrae</name>
    <dbReference type="NCBI Taxonomy" id="2675851"/>
    <lineage>
        <taxon>Bacteria</taxon>
        <taxon>Bacillati</taxon>
        <taxon>Actinomycetota</taxon>
        <taxon>Actinomycetes</taxon>
        <taxon>Mycobacteriales</taxon>
        <taxon>Nocardiaceae</taxon>
        <taxon>Nocardia</taxon>
    </lineage>
</organism>
<dbReference type="InterPro" id="IPR016032">
    <property type="entry name" value="Sig_transdc_resp-reg_C-effctor"/>
</dbReference>
<dbReference type="GO" id="GO:0006355">
    <property type="term" value="P:regulation of DNA-templated transcription"/>
    <property type="evidence" value="ECO:0007669"/>
    <property type="project" value="InterPro"/>
</dbReference>
<dbReference type="PRINTS" id="PR00038">
    <property type="entry name" value="HTHLUXR"/>
</dbReference>
<dbReference type="Pfam" id="PF00196">
    <property type="entry name" value="GerE"/>
    <property type="match status" value="1"/>
</dbReference>
<protein>
    <submittedName>
        <fullName evidence="3">ATPase</fullName>
    </submittedName>
</protein>
<reference evidence="3 4" key="1">
    <citation type="submission" date="2019-12" db="EMBL/GenBank/DDBJ databases">
        <title>Nocardia sp. nov. ET3-3 isolated from soil.</title>
        <authorList>
            <person name="Kanchanasin P."/>
            <person name="Tanasupawat S."/>
            <person name="Yuki M."/>
            <person name="Kudo T."/>
        </authorList>
    </citation>
    <scope>NUCLEOTIDE SEQUENCE [LARGE SCALE GENOMIC DNA]</scope>
    <source>
        <strain evidence="3 4">ET3-3</strain>
    </source>
</reference>
<keyword evidence="4" id="KW-1185">Reference proteome</keyword>
<dbReference type="CDD" id="cd06170">
    <property type="entry name" value="LuxR_C_like"/>
    <property type="match status" value="1"/>
</dbReference>
<dbReference type="Proteomes" id="UP000466794">
    <property type="component" value="Unassembled WGS sequence"/>
</dbReference>
<dbReference type="InterPro" id="IPR036388">
    <property type="entry name" value="WH-like_DNA-bd_sf"/>
</dbReference>
<dbReference type="RefSeq" id="WP_157392707.1">
    <property type="nucleotide sequence ID" value="NZ_WRPP01000012.1"/>
</dbReference>
<dbReference type="SUPFAM" id="SSF46894">
    <property type="entry name" value="C-terminal effector domain of the bipartite response regulators"/>
    <property type="match status" value="1"/>
</dbReference>
<evidence type="ECO:0000313" key="4">
    <source>
        <dbReference type="Proteomes" id="UP000466794"/>
    </source>
</evidence>
<name>A0A7K1V8Z1_9NOCA</name>
<dbReference type="PROSITE" id="PS50043">
    <property type="entry name" value="HTH_LUXR_2"/>
    <property type="match status" value="1"/>
</dbReference>
<dbReference type="SMART" id="SM00421">
    <property type="entry name" value="HTH_LUXR"/>
    <property type="match status" value="1"/>
</dbReference>
<feature type="region of interest" description="Disordered" evidence="1">
    <location>
        <begin position="60"/>
        <end position="79"/>
    </location>
</feature>
<dbReference type="EMBL" id="WRPP01000012">
    <property type="protein sequence ID" value="MVU83114.1"/>
    <property type="molecule type" value="Genomic_DNA"/>
</dbReference>
<dbReference type="InterPro" id="IPR027417">
    <property type="entry name" value="P-loop_NTPase"/>
</dbReference>
<feature type="domain" description="HTH luxR-type" evidence="2">
    <location>
        <begin position="1"/>
        <end position="65"/>
    </location>
</feature>
<evidence type="ECO:0000256" key="1">
    <source>
        <dbReference type="SAM" id="MobiDB-lite"/>
    </source>
</evidence>
<comment type="caution">
    <text evidence="3">The sequence shown here is derived from an EMBL/GenBank/DDBJ whole genome shotgun (WGS) entry which is preliminary data.</text>
</comment>
<proteinExistence type="predicted"/>
<dbReference type="Pfam" id="PF25872">
    <property type="entry name" value="HTH_77"/>
    <property type="match status" value="1"/>
</dbReference>
<accession>A0A7K1V8Z1</accession>
<evidence type="ECO:0000259" key="2">
    <source>
        <dbReference type="PROSITE" id="PS50043"/>
    </source>
</evidence>
<gene>
    <name evidence="3" type="ORF">GPX89_38485</name>
</gene>
<dbReference type="InterPro" id="IPR058852">
    <property type="entry name" value="HTH_77"/>
</dbReference>
<dbReference type="Gene3D" id="3.40.50.300">
    <property type="entry name" value="P-loop containing nucleotide triphosphate hydrolases"/>
    <property type="match status" value="1"/>
</dbReference>
<evidence type="ECO:0000313" key="3">
    <source>
        <dbReference type="EMBL" id="MVU83114.1"/>
    </source>
</evidence>
<dbReference type="SUPFAM" id="SSF52540">
    <property type="entry name" value="P-loop containing nucleoside triphosphate hydrolases"/>
    <property type="match status" value="1"/>
</dbReference>
<dbReference type="AlphaFoldDB" id="A0A7K1V8Z1"/>
<feature type="compositionally biased region" description="Low complexity" evidence="1">
    <location>
        <begin position="60"/>
        <end position="74"/>
    </location>
</feature>
<dbReference type="Gene3D" id="1.10.10.10">
    <property type="entry name" value="Winged helix-like DNA-binding domain superfamily/Winged helix DNA-binding domain"/>
    <property type="match status" value="1"/>
</dbReference>
<dbReference type="InterPro" id="IPR000792">
    <property type="entry name" value="Tscrpt_reg_LuxR_C"/>
</dbReference>
<sequence>MVVTSEISTREAEVLALVGEHLSNAEIGARLFISVRTVESHVSSLLRKLEVPDRRALAQHAAATRTASPRPATALPKPLTSFIGRGSERAELAELIKTQRQVTAVGAGGVGKTRLALAVAAEVAGEFADGVWFVDLVPLASPDTCVVAGTVAMALGLGEQPGRGFDRAVLSALADRNALLVLDNCEHVRDGVAPFVEQLLEACPGVSVLATSRARLMVPFERVYTVPPMSLAGEGASDAVDLFMDRAAAGGWPPNHAMRDQVAAFCERLDGVALAIELAAARWTTLGLDGLAAGLDDQLRMLSGGARADDRHRSVRAALDWSHALLEPEDRALLRRVSVFMTVFPVEAAAEVTGVEKGSVAAGLARLVEQSLLAVTDTQNGTRFRALETIRQYGLEQLEAAGEVDDARAGHLRWCLAEADEISVMRTDRRLRFDTAADDFRAALGWAGERPDRRAEAHQLASRFANLLFTRHFTGESQWRYQQAAYFSDDPAVSADLLRQAAAAAGCQGNGDDMFRLHRDAADFAQRAGDLARASADLATAAACVYRFHGTFENLPGPAETRALVDEALRLATAAGIDHVDITRTATVVPDVAGVPDSATAGADSGPSVRTDEAFGDGQEMDPARVAAVRAAIALAAAALADPFGAQRNVADIPVSEMISLAERAVEFAHATGDPLAESAALDILAAVRSRAGDLPAAAATARRRIRLLSVAPDSPAGTHELIDALGQATEFGLGTGDLPGARRWGRQLAEHPMLAEVGHTATSRLLVADALAGNVEEVLAHGARFLEAWQREDRPARAELGAAVAGVRLIHGLRDDFDAEREWTGVLQQLGTPASDTDGYQAVFDALLMLHHGQPIDALERIELTPADARTKVTAAWFPWYVALRAEAAALTGTSNAATDLADARTAATGNPLALAIIDRADALLAKDRDRLLSTATTFDAAGCRYQSARTGILAGGDAAAQAATTLTTLGLAPMTAMVHL</sequence>